<dbReference type="AlphaFoldDB" id="A0A517SGI7"/>
<dbReference type="PANTHER" id="PTHR34512">
    <property type="entry name" value="CELL SURFACE PROTEIN"/>
    <property type="match status" value="1"/>
</dbReference>
<dbReference type="InterPro" id="IPR011047">
    <property type="entry name" value="Quinoprotein_ADH-like_sf"/>
</dbReference>
<evidence type="ECO:0000313" key="2">
    <source>
        <dbReference type="EMBL" id="QDT55245.1"/>
    </source>
</evidence>
<proteinExistence type="predicted"/>
<gene>
    <name evidence="2" type="ORF">Pan44_32870</name>
</gene>
<keyword evidence="3" id="KW-1185">Reference proteome</keyword>
<sequence>MNRVTIASVGLVLAWTTCGFGEDWTAFRGSDGQASGQGNPPVKWSAAENLRWTCPLPGPGASSPIVLGDRLYVTCYSGYGVPDGPDGAISELKRHLVCVDRATGKIVWNTVTAADSPEDPYQSMLREHGYASHTPVTDGERIYVFYGKTGVLAFDLDGRELWRHNVGKESSPMRWGSAASPVLVGDLLVVNASDESLSLRGLNKKTGEEVWKAEGTNLESAYGAPAIAKISDERTDIVVSGRQEAWGVNPATGKLRWYGEFGRSGAASPTPIVHGQTAYLFGGRGSSTVALKLDGKGDVTNSSVVWKAQPGSYTSTPVLVDGRLYWLNDQRIATCIDAATGKTVFQGRTSLGRDSGKLYSSPVAAAGRIYQVTSRGGTIVFAAKPEYEELALNTIETDDSDFNGTPALSGDEMFLRSNKALYCIAAPLAK</sequence>
<organism evidence="2 3">
    <name type="scientific">Caulifigura coniformis</name>
    <dbReference type="NCBI Taxonomy" id="2527983"/>
    <lineage>
        <taxon>Bacteria</taxon>
        <taxon>Pseudomonadati</taxon>
        <taxon>Planctomycetota</taxon>
        <taxon>Planctomycetia</taxon>
        <taxon>Planctomycetales</taxon>
        <taxon>Planctomycetaceae</taxon>
        <taxon>Caulifigura</taxon>
    </lineage>
</organism>
<evidence type="ECO:0000313" key="3">
    <source>
        <dbReference type="Proteomes" id="UP000315700"/>
    </source>
</evidence>
<dbReference type="Proteomes" id="UP000315700">
    <property type="component" value="Chromosome"/>
</dbReference>
<dbReference type="SUPFAM" id="SSF50998">
    <property type="entry name" value="Quinoprotein alcohol dehydrogenase-like"/>
    <property type="match status" value="1"/>
</dbReference>
<dbReference type="RefSeq" id="WP_197453374.1">
    <property type="nucleotide sequence ID" value="NZ_CP036271.1"/>
</dbReference>
<dbReference type="InterPro" id="IPR015943">
    <property type="entry name" value="WD40/YVTN_repeat-like_dom_sf"/>
</dbReference>
<dbReference type="InParanoid" id="A0A517SGI7"/>
<dbReference type="InterPro" id="IPR002372">
    <property type="entry name" value="PQQ_rpt_dom"/>
</dbReference>
<name>A0A517SGI7_9PLAN</name>
<dbReference type="SMART" id="SM00564">
    <property type="entry name" value="PQQ"/>
    <property type="match status" value="3"/>
</dbReference>
<dbReference type="Gene3D" id="2.130.10.10">
    <property type="entry name" value="YVTN repeat-like/Quinoprotein amine dehydrogenase"/>
    <property type="match status" value="2"/>
</dbReference>
<reference evidence="2 3" key="1">
    <citation type="submission" date="2019-02" db="EMBL/GenBank/DDBJ databases">
        <title>Deep-cultivation of Planctomycetes and their phenomic and genomic characterization uncovers novel biology.</title>
        <authorList>
            <person name="Wiegand S."/>
            <person name="Jogler M."/>
            <person name="Boedeker C."/>
            <person name="Pinto D."/>
            <person name="Vollmers J."/>
            <person name="Rivas-Marin E."/>
            <person name="Kohn T."/>
            <person name="Peeters S.H."/>
            <person name="Heuer A."/>
            <person name="Rast P."/>
            <person name="Oberbeckmann S."/>
            <person name="Bunk B."/>
            <person name="Jeske O."/>
            <person name="Meyerdierks A."/>
            <person name="Storesund J.E."/>
            <person name="Kallscheuer N."/>
            <person name="Luecker S."/>
            <person name="Lage O.M."/>
            <person name="Pohl T."/>
            <person name="Merkel B.J."/>
            <person name="Hornburger P."/>
            <person name="Mueller R.-W."/>
            <person name="Bruemmer F."/>
            <person name="Labrenz M."/>
            <person name="Spormann A.M."/>
            <person name="Op den Camp H."/>
            <person name="Overmann J."/>
            <person name="Amann R."/>
            <person name="Jetten M.S.M."/>
            <person name="Mascher T."/>
            <person name="Medema M.H."/>
            <person name="Devos D.P."/>
            <person name="Kaster A.-K."/>
            <person name="Ovreas L."/>
            <person name="Rohde M."/>
            <person name="Galperin M.Y."/>
            <person name="Jogler C."/>
        </authorList>
    </citation>
    <scope>NUCLEOTIDE SEQUENCE [LARGE SCALE GENOMIC DNA]</scope>
    <source>
        <strain evidence="2 3">Pan44</strain>
    </source>
</reference>
<evidence type="ECO:0000259" key="1">
    <source>
        <dbReference type="Pfam" id="PF13360"/>
    </source>
</evidence>
<dbReference type="PANTHER" id="PTHR34512:SF30">
    <property type="entry name" value="OUTER MEMBRANE PROTEIN ASSEMBLY FACTOR BAMB"/>
    <property type="match status" value="1"/>
</dbReference>
<feature type="domain" description="Pyrrolo-quinoline quinone repeat" evidence="1">
    <location>
        <begin position="95"/>
        <end position="345"/>
    </location>
</feature>
<protein>
    <submittedName>
        <fullName evidence="2">Outer membrane biogenesis protein BamB</fullName>
    </submittedName>
</protein>
<dbReference type="EMBL" id="CP036271">
    <property type="protein sequence ID" value="QDT55245.1"/>
    <property type="molecule type" value="Genomic_DNA"/>
</dbReference>
<accession>A0A517SGI7</accession>
<dbReference type="InterPro" id="IPR018391">
    <property type="entry name" value="PQQ_b-propeller_rpt"/>
</dbReference>
<dbReference type="Pfam" id="PF13360">
    <property type="entry name" value="PQQ_2"/>
    <property type="match status" value="1"/>
</dbReference>
<dbReference type="KEGG" id="ccos:Pan44_32870"/>